<proteinExistence type="inferred from homology"/>
<dbReference type="Gene3D" id="1.25.50.20">
    <property type="match status" value="1"/>
</dbReference>
<dbReference type="InterPro" id="IPR050344">
    <property type="entry name" value="Peptidase_M1_aminopeptidases"/>
</dbReference>
<keyword evidence="4" id="KW-0378">Hydrolase</keyword>
<feature type="region of interest" description="Disordered" evidence="2">
    <location>
        <begin position="1"/>
        <end position="64"/>
    </location>
</feature>
<keyword evidence="4" id="KW-0645">Protease</keyword>
<keyword evidence="5" id="KW-1185">Reference proteome</keyword>
<accession>A0A5B7GB30</accession>
<dbReference type="OrthoDB" id="6750768at2759"/>
<dbReference type="PANTHER" id="PTHR11533:SF299">
    <property type="entry name" value="AMINOPEPTIDASE"/>
    <property type="match status" value="1"/>
</dbReference>
<comment type="caution">
    <text evidence="4">The sequence shown here is derived from an EMBL/GenBank/DDBJ whole genome shotgun (WGS) entry which is preliminary data.</text>
</comment>
<keyword evidence="4" id="KW-0031">Aminopeptidase</keyword>
<dbReference type="EMBL" id="VSRR010012287">
    <property type="protein sequence ID" value="MPC54348.1"/>
    <property type="molecule type" value="Genomic_DNA"/>
</dbReference>
<dbReference type="PANTHER" id="PTHR11533">
    <property type="entry name" value="PROTEASE M1 ZINC METALLOPROTEASE"/>
    <property type="match status" value="1"/>
</dbReference>
<name>A0A5B7GB30_PORTR</name>
<sequence length="156" mass="17815">MDVPQSAVPGHGQDDDDSNAESHQSSEDNVEEATVERAGNITMPRKNRRKSLTSTKSDAKSDPNRLLRSKILSAAVYCGDTHAIQEAKRMFHDWRINGTFIHPNLRAVVYRTGVRYGTEEDWRHCWKVYNTSTIPSEKKLMLKAMAQTQNPWLMQQ</sequence>
<dbReference type="GO" id="GO:0005615">
    <property type="term" value="C:extracellular space"/>
    <property type="evidence" value="ECO:0007669"/>
    <property type="project" value="TreeGrafter"/>
</dbReference>
<reference evidence="4 5" key="1">
    <citation type="submission" date="2019-05" db="EMBL/GenBank/DDBJ databases">
        <title>Another draft genome of Portunus trituberculatus and its Hox gene families provides insights of decapod evolution.</title>
        <authorList>
            <person name="Jeong J.-H."/>
            <person name="Song I."/>
            <person name="Kim S."/>
            <person name="Choi T."/>
            <person name="Kim D."/>
            <person name="Ryu S."/>
            <person name="Kim W."/>
        </authorList>
    </citation>
    <scope>NUCLEOTIDE SEQUENCE [LARGE SCALE GENOMIC DNA]</scope>
    <source>
        <tissue evidence="4">Muscle</tissue>
    </source>
</reference>
<dbReference type="AlphaFoldDB" id="A0A5B7GB30"/>
<dbReference type="GO" id="GO:0006508">
    <property type="term" value="P:proteolysis"/>
    <property type="evidence" value="ECO:0007669"/>
    <property type="project" value="TreeGrafter"/>
</dbReference>
<dbReference type="GO" id="GO:0042277">
    <property type="term" value="F:peptide binding"/>
    <property type="evidence" value="ECO:0007669"/>
    <property type="project" value="TreeGrafter"/>
</dbReference>
<dbReference type="GO" id="GO:0070006">
    <property type="term" value="F:metalloaminopeptidase activity"/>
    <property type="evidence" value="ECO:0007669"/>
    <property type="project" value="TreeGrafter"/>
</dbReference>
<dbReference type="Proteomes" id="UP000324222">
    <property type="component" value="Unassembled WGS sequence"/>
</dbReference>
<organism evidence="4 5">
    <name type="scientific">Portunus trituberculatus</name>
    <name type="common">Swimming crab</name>
    <name type="synonym">Neptunus trituberculatus</name>
    <dbReference type="NCBI Taxonomy" id="210409"/>
    <lineage>
        <taxon>Eukaryota</taxon>
        <taxon>Metazoa</taxon>
        <taxon>Ecdysozoa</taxon>
        <taxon>Arthropoda</taxon>
        <taxon>Crustacea</taxon>
        <taxon>Multicrustacea</taxon>
        <taxon>Malacostraca</taxon>
        <taxon>Eumalacostraca</taxon>
        <taxon>Eucarida</taxon>
        <taxon>Decapoda</taxon>
        <taxon>Pleocyemata</taxon>
        <taxon>Brachyura</taxon>
        <taxon>Eubrachyura</taxon>
        <taxon>Portunoidea</taxon>
        <taxon>Portunidae</taxon>
        <taxon>Portuninae</taxon>
        <taxon>Portunus</taxon>
    </lineage>
</organism>
<dbReference type="InterPro" id="IPR024571">
    <property type="entry name" value="ERAP1-like_C_dom"/>
</dbReference>
<dbReference type="GO" id="GO:0016020">
    <property type="term" value="C:membrane"/>
    <property type="evidence" value="ECO:0007669"/>
    <property type="project" value="TreeGrafter"/>
</dbReference>
<dbReference type="Pfam" id="PF11838">
    <property type="entry name" value="ERAP1_C"/>
    <property type="match status" value="1"/>
</dbReference>
<dbReference type="GO" id="GO:0043171">
    <property type="term" value="P:peptide catabolic process"/>
    <property type="evidence" value="ECO:0007669"/>
    <property type="project" value="TreeGrafter"/>
</dbReference>
<gene>
    <name evidence="4" type="primary">AMPM</name>
    <name evidence="4" type="ORF">E2C01_048259</name>
</gene>
<dbReference type="GO" id="GO:0005737">
    <property type="term" value="C:cytoplasm"/>
    <property type="evidence" value="ECO:0007669"/>
    <property type="project" value="TreeGrafter"/>
</dbReference>
<feature type="domain" description="ERAP1-like C-terminal" evidence="3">
    <location>
        <begin position="51"/>
        <end position="156"/>
    </location>
</feature>
<evidence type="ECO:0000313" key="5">
    <source>
        <dbReference type="Proteomes" id="UP000324222"/>
    </source>
</evidence>
<protein>
    <submittedName>
        <fullName evidence="4">Membrane alanyl aminopeptidase</fullName>
    </submittedName>
</protein>
<evidence type="ECO:0000256" key="2">
    <source>
        <dbReference type="SAM" id="MobiDB-lite"/>
    </source>
</evidence>
<evidence type="ECO:0000256" key="1">
    <source>
        <dbReference type="ARBA" id="ARBA00010136"/>
    </source>
</evidence>
<comment type="similarity">
    <text evidence="1">Belongs to the peptidase M1 family.</text>
</comment>
<evidence type="ECO:0000259" key="3">
    <source>
        <dbReference type="Pfam" id="PF11838"/>
    </source>
</evidence>
<evidence type="ECO:0000313" key="4">
    <source>
        <dbReference type="EMBL" id="MPC54348.1"/>
    </source>
</evidence>
<dbReference type="GO" id="GO:0008270">
    <property type="term" value="F:zinc ion binding"/>
    <property type="evidence" value="ECO:0007669"/>
    <property type="project" value="TreeGrafter"/>
</dbReference>